<dbReference type="Pfam" id="PF22725">
    <property type="entry name" value="GFO_IDH_MocA_C3"/>
    <property type="match status" value="1"/>
</dbReference>
<dbReference type="Pfam" id="PF01408">
    <property type="entry name" value="GFO_IDH_MocA"/>
    <property type="match status" value="1"/>
</dbReference>
<dbReference type="PANTHER" id="PTHR43249">
    <property type="entry name" value="UDP-N-ACETYL-2-AMINO-2-DEOXY-D-GLUCURONATE OXIDASE"/>
    <property type="match status" value="1"/>
</dbReference>
<dbReference type="EMBL" id="BIFS01000001">
    <property type="protein sequence ID" value="GCE18592.1"/>
    <property type="molecule type" value="Genomic_DNA"/>
</dbReference>
<dbReference type="Gene3D" id="3.30.360.10">
    <property type="entry name" value="Dihydrodipicolinate Reductase, domain 2"/>
    <property type="match status" value="1"/>
</dbReference>
<feature type="domain" description="Gfo/Idh/MocA-like oxidoreductase N-terminal" evidence="1">
    <location>
        <begin position="9"/>
        <end position="125"/>
    </location>
</feature>
<name>A0A402AHI4_9CHLR</name>
<dbReference type="InterPro" id="IPR000683">
    <property type="entry name" value="Gfo/Idh/MocA-like_OxRdtase_N"/>
</dbReference>
<comment type="caution">
    <text evidence="3">The sequence shown here is derived from an EMBL/GenBank/DDBJ whole genome shotgun (WGS) entry which is preliminary data.</text>
</comment>
<organism evidence="3 4">
    <name type="scientific">Dictyobacter kobayashii</name>
    <dbReference type="NCBI Taxonomy" id="2014872"/>
    <lineage>
        <taxon>Bacteria</taxon>
        <taxon>Bacillati</taxon>
        <taxon>Chloroflexota</taxon>
        <taxon>Ktedonobacteria</taxon>
        <taxon>Ktedonobacterales</taxon>
        <taxon>Dictyobacteraceae</taxon>
        <taxon>Dictyobacter</taxon>
    </lineage>
</organism>
<gene>
    <name evidence="3" type="ORF">KDK_23920</name>
</gene>
<dbReference type="SUPFAM" id="SSF55347">
    <property type="entry name" value="Glyceraldehyde-3-phosphate dehydrogenase-like, C-terminal domain"/>
    <property type="match status" value="1"/>
</dbReference>
<evidence type="ECO:0000313" key="4">
    <source>
        <dbReference type="Proteomes" id="UP000287188"/>
    </source>
</evidence>
<accession>A0A402AHI4</accession>
<reference evidence="4" key="1">
    <citation type="submission" date="2018-12" db="EMBL/GenBank/DDBJ databases">
        <title>Tengunoibacter tsumagoiensis gen. nov., sp. nov., Dictyobacter kobayashii sp. nov., D. alpinus sp. nov., and D. joshuensis sp. nov. and description of Dictyobacteraceae fam. nov. within the order Ktedonobacterales isolated from Tengu-no-mugimeshi.</title>
        <authorList>
            <person name="Wang C.M."/>
            <person name="Zheng Y."/>
            <person name="Sakai Y."/>
            <person name="Toyoda A."/>
            <person name="Minakuchi Y."/>
            <person name="Abe K."/>
            <person name="Yokota A."/>
            <person name="Yabe S."/>
        </authorList>
    </citation>
    <scope>NUCLEOTIDE SEQUENCE [LARGE SCALE GENOMIC DNA]</scope>
    <source>
        <strain evidence="4">Uno11</strain>
    </source>
</reference>
<dbReference type="Proteomes" id="UP000287188">
    <property type="component" value="Unassembled WGS sequence"/>
</dbReference>
<keyword evidence="4" id="KW-1185">Reference proteome</keyword>
<dbReference type="AlphaFoldDB" id="A0A402AHI4"/>
<dbReference type="GO" id="GO:0000166">
    <property type="term" value="F:nucleotide binding"/>
    <property type="evidence" value="ECO:0007669"/>
    <property type="project" value="InterPro"/>
</dbReference>
<evidence type="ECO:0000313" key="3">
    <source>
        <dbReference type="EMBL" id="GCE18592.1"/>
    </source>
</evidence>
<proteinExistence type="predicted"/>
<evidence type="ECO:0000259" key="1">
    <source>
        <dbReference type="Pfam" id="PF01408"/>
    </source>
</evidence>
<dbReference type="Gene3D" id="3.40.50.720">
    <property type="entry name" value="NAD(P)-binding Rossmann-like Domain"/>
    <property type="match status" value="1"/>
</dbReference>
<dbReference type="SUPFAM" id="SSF51735">
    <property type="entry name" value="NAD(P)-binding Rossmann-fold domains"/>
    <property type="match status" value="1"/>
</dbReference>
<dbReference type="PANTHER" id="PTHR43249:SF1">
    <property type="entry name" value="D-GLUCOSIDE 3-DEHYDROGENASE"/>
    <property type="match status" value="1"/>
</dbReference>
<protein>
    <submittedName>
        <fullName evidence="3">Oxidoreductase</fullName>
    </submittedName>
</protein>
<dbReference type="InterPro" id="IPR055170">
    <property type="entry name" value="GFO_IDH_MocA-like_dom"/>
</dbReference>
<dbReference type="InterPro" id="IPR036291">
    <property type="entry name" value="NAD(P)-bd_dom_sf"/>
</dbReference>
<dbReference type="InterPro" id="IPR052515">
    <property type="entry name" value="Gfo/Idh/MocA_Oxidoreductase"/>
</dbReference>
<dbReference type="OrthoDB" id="9815825at2"/>
<evidence type="ECO:0000259" key="2">
    <source>
        <dbReference type="Pfam" id="PF22725"/>
    </source>
</evidence>
<feature type="domain" description="GFO/IDH/MocA-like oxidoreductase" evidence="2">
    <location>
        <begin position="135"/>
        <end position="258"/>
    </location>
</feature>
<sequence>MESKQTNKLRYAIIGAGAGVLGMHRAALQMPSIAVVAVSDVNAEIGQQRAEEWNCPFFADHRQLLSEIKPDVAVIMTPHPYHAQIAIDCLRSGCHVLVEKPMAVHVGEADAMVEAAEDSGLLLGVVFQHRFRPEIRAARQLLQSGQIGRIQHVTMSAVWTRTARYYQSAGWRGTWKGEGGGVLMNQAPHHLDLLCHLVGKPARVFGWTRRFLHNIETEDTVEAALEWPDGALGSLHISTAEADQSEYLKIVGTYGQLEINGGQLSARGLEADIADFVATSPKAMASPASHELPITLSTDIAGNHATVYRAFNEAILNGTPFTSAGAEGIMALELANACIYSNYTHNAVDLPLDRQKYAALLVDLIDKKA</sequence>
<dbReference type="RefSeq" id="WP_126550107.1">
    <property type="nucleotide sequence ID" value="NZ_BIFS01000001.1"/>
</dbReference>